<evidence type="ECO:0000259" key="1">
    <source>
        <dbReference type="Pfam" id="PF01408"/>
    </source>
</evidence>
<accession>X0YWC5</accession>
<dbReference type="AlphaFoldDB" id="X0YWC5"/>
<dbReference type="PANTHER" id="PTHR43708:SF8">
    <property type="entry name" value="OXIDOREDUCTASE"/>
    <property type="match status" value="1"/>
</dbReference>
<feature type="non-terminal residue" evidence="3">
    <location>
        <position position="298"/>
    </location>
</feature>
<gene>
    <name evidence="3" type="ORF">S01H4_00001</name>
</gene>
<comment type="caution">
    <text evidence="3">The sequence shown here is derived from an EMBL/GenBank/DDBJ whole genome shotgun (WGS) entry which is preliminary data.</text>
</comment>
<dbReference type="InterPro" id="IPR051317">
    <property type="entry name" value="Gfo/Idh/MocA_oxidoreduct"/>
</dbReference>
<evidence type="ECO:0008006" key="4">
    <source>
        <dbReference type="Google" id="ProtNLM"/>
    </source>
</evidence>
<dbReference type="Gene3D" id="3.30.360.10">
    <property type="entry name" value="Dihydrodipicolinate Reductase, domain 2"/>
    <property type="match status" value="1"/>
</dbReference>
<sequence>MKLIKLGIIGCGIAAQSLHWPVLQKLKDEFEITAICNHTEKKAKDFSKILGGVPYVLDYHHLLQRPDVEAVDIVLPIQLNYKVTKDALEAGKHVIVEKPLAANLSEAKMMLDFEDKYSLVMMVAENYRYRSIFHRVKNYLDQGKIGEPYAVFWNGFTLNTLKNNKYARTKWRINHQYKGGFVTDAGIHYIAALRDMFGEINYGIAFTKRVNPNIGEMDSMSFQFRTDKNIYGVLNAFYSSKGYEQDCILISGSEGSILIENDKLTLKNEKGIELEEAVEESEGYKEEFEDFYRGIRLG</sequence>
<dbReference type="InterPro" id="IPR055170">
    <property type="entry name" value="GFO_IDH_MocA-like_dom"/>
</dbReference>
<dbReference type="InterPro" id="IPR036291">
    <property type="entry name" value="NAD(P)-bd_dom_sf"/>
</dbReference>
<dbReference type="Gene3D" id="3.40.50.720">
    <property type="entry name" value="NAD(P)-binding Rossmann-like Domain"/>
    <property type="match status" value="1"/>
</dbReference>
<reference evidence="3" key="1">
    <citation type="journal article" date="2014" name="Front. Microbiol.">
        <title>High frequency of phylogenetically diverse reductive dehalogenase-homologous genes in deep subseafloor sedimentary metagenomes.</title>
        <authorList>
            <person name="Kawai M."/>
            <person name="Futagami T."/>
            <person name="Toyoda A."/>
            <person name="Takaki Y."/>
            <person name="Nishi S."/>
            <person name="Hori S."/>
            <person name="Arai W."/>
            <person name="Tsubouchi T."/>
            <person name="Morono Y."/>
            <person name="Uchiyama I."/>
            <person name="Ito T."/>
            <person name="Fujiyama A."/>
            <person name="Inagaki F."/>
            <person name="Takami H."/>
        </authorList>
    </citation>
    <scope>NUCLEOTIDE SEQUENCE</scope>
    <source>
        <strain evidence="3">Expedition CK06-06</strain>
    </source>
</reference>
<dbReference type="InterPro" id="IPR000683">
    <property type="entry name" value="Gfo/Idh/MocA-like_OxRdtase_N"/>
</dbReference>
<dbReference type="Pfam" id="PF01408">
    <property type="entry name" value="GFO_IDH_MocA"/>
    <property type="match status" value="1"/>
</dbReference>
<dbReference type="Pfam" id="PF22725">
    <property type="entry name" value="GFO_IDH_MocA_C3"/>
    <property type="match status" value="1"/>
</dbReference>
<proteinExistence type="predicted"/>
<feature type="domain" description="Gfo/Idh/MocA-like oxidoreductase N-terminal" evidence="1">
    <location>
        <begin position="4"/>
        <end position="124"/>
    </location>
</feature>
<feature type="domain" description="GFO/IDH/MocA-like oxidoreductase" evidence="2">
    <location>
        <begin position="133"/>
        <end position="257"/>
    </location>
</feature>
<dbReference type="EMBL" id="BART01000001">
    <property type="protein sequence ID" value="GAG60480.1"/>
    <property type="molecule type" value="Genomic_DNA"/>
</dbReference>
<protein>
    <recommendedName>
        <fullName evidence="4">Gfo/Idh/MocA-like oxidoreductase N-terminal domain-containing protein</fullName>
    </recommendedName>
</protein>
<name>X0YWC5_9ZZZZ</name>
<dbReference type="GO" id="GO:0000166">
    <property type="term" value="F:nucleotide binding"/>
    <property type="evidence" value="ECO:0007669"/>
    <property type="project" value="InterPro"/>
</dbReference>
<evidence type="ECO:0000259" key="2">
    <source>
        <dbReference type="Pfam" id="PF22725"/>
    </source>
</evidence>
<evidence type="ECO:0000313" key="3">
    <source>
        <dbReference type="EMBL" id="GAG60480.1"/>
    </source>
</evidence>
<organism evidence="3">
    <name type="scientific">marine sediment metagenome</name>
    <dbReference type="NCBI Taxonomy" id="412755"/>
    <lineage>
        <taxon>unclassified sequences</taxon>
        <taxon>metagenomes</taxon>
        <taxon>ecological metagenomes</taxon>
    </lineage>
</organism>
<dbReference type="PANTHER" id="PTHR43708">
    <property type="entry name" value="CONSERVED EXPRESSED OXIDOREDUCTASE (EUROFUNG)"/>
    <property type="match status" value="1"/>
</dbReference>
<dbReference type="SUPFAM" id="SSF51735">
    <property type="entry name" value="NAD(P)-binding Rossmann-fold domains"/>
    <property type="match status" value="1"/>
</dbReference>
<dbReference type="SUPFAM" id="SSF55347">
    <property type="entry name" value="Glyceraldehyde-3-phosphate dehydrogenase-like, C-terminal domain"/>
    <property type="match status" value="1"/>
</dbReference>